<gene>
    <name evidence="1" type="ORF">VPMG_00108</name>
</gene>
<dbReference type="GeneID" id="15013241"/>
<organism evidence="1 2">
    <name type="scientific">Vibrio phage VBP32</name>
    <dbReference type="NCBI Taxonomy" id="754072"/>
    <lineage>
        <taxon>Viruses</taxon>
        <taxon>Duplodnaviria</taxon>
        <taxon>Heunggongvirae</taxon>
        <taxon>Uroviricota</taxon>
        <taxon>Caudoviricetes</taxon>
        <taxon>Schitoviridae</taxon>
        <taxon>Fuhrmanvirinae</taxon>
        <taxon>Stoningtonvirus</taxon>
        <taxon>Stoningtonvirus VBP47</taxon>
    </lineage>
</organism>
<sequence length="83" mass="9292">MSKISPPLVGIRIDMGWNTSLVLPPDKMEALVALLNDGVLVCEEYHQDPKQAYWNDKDNNAAFHMLSEETVANAKMHSVLNQP</sequence>
<dbReference type="RefSeq" id="YP_007676598.1">
    <property type="nucleotide sequence ID" value="NC_020868.1"/>
</dbReference>
<protein>
    <submittedName>
        <fullName evidence="1">Uncharacterized protein</fullName>
    </submittedName>
</protein>
<dbReference type="EMBL" id="HQ634196">
    <property type="protein sequence ID" value="AGH57247.1"/>
    <property type="molecule type" value="Genomic_DNA"/>
</dbReference>
<evidence type="ECO:0000313" key="2">
    <source>
        <dbReference type="Proteomes" id="UP000201725"/>
    </source>
</evidence>
<evidence type="ECO:0000313" key="1">
    <source>
        <dbReference type="EMBL" id="AGH57247.1"/>
    </source>
</evidence>
<proteinExistence type="predicted"/>
<name>M4SLN0_9CAUD</name>
<accession>M4SLN0</accession>
<reference evidence="1 2" key="1">
    <citation type="submission" date="2010-11" db="EMBL/GenBank/DDBJ databases">
        <title>The Genome Sequence of Vibrio phage VBP32.</title>
        <authorList>
            <consortium name="The Broad Institute Genome Sequencing Platform"/>
            <person name="Henn M.R."/>
            <person name="Wharam S."/>
            <person name="Gilg I."/>
            <person name="Martinez Martinez J."/>
            <person name="Wilson W."/>
            <person name="Levin J."/>
            <person name="Malboeuf C."/>
            <person name="Casali M."/>
            <person name="Russ C."/>
            <person name="Lennon N."/>
            <person name="Chapman S.B."/>
            <person name="Erlich R."/>
            <person name="Young S.K."/>
            <person name="Yandava C."/>
            <person name="Zeng Q."/>
            <person name="Fitzgerald M.F."/>
            <person name="Alvarado L."/>
            <person name="Anderson S."/>
            <person name="Berlin A."/>
            <person name="Chen Z."/>
            <person name="Freedman E."/>
            <person name="Gellesch M."/>
            <person name="Goldberg J."/>
            <person name="Green L."/>
            <person name="Griggs A."/>
            <person name="Gujja S."/>
            <person name="Heilman E."/>
            <person name="Heiman D."/>
            <person name="Hollinger A."/>
            <person name="Howarth C."/>
            <person name="Larson L."/>
            <person name="Mehta T."/>
            <person name="Neiman D."/>
            <person name="Pearson M."/>
            <person name="Roberts A."/>
            <person name="Ryan E."/>
            <person name="Saif S."/>
            <person name="Shea T."/>
            <person name="Shenoy N."/>
            <person name="Sisk P."/>
            <person name="Stolte C."/>
            <person name="Sykes S."/>
            <person name="White J."/>
            <person name="Haas B."/>
            <person name="Nusbaum C."/>
            <person name="Birren B."/>
        </authorList>
    </citation>
    <scope>NUCLEOTIDE SEQUENCE [LARGE SCALE GENOMIC DNA]</scope>
    <source>
        <strain evidence="1 2">VBP32</strain>
    </source>
</reference>
<dbReference type="Proteomes" id="UP000201725">
    <property type="component" value="Segment"/>
</dbReference>
<dbReference type="KEGG" id="vg:15013241"/>